<dbReference type="Proteomes" id="UP001321520">
    <property type="component" value="Chromosome"/>
</dbReference>
<dbReference type="InterPro" id="IPR046493">
    <property type="entry name" value="DUF6586"/>
</dbReference>
<proteinExistence type="predicted"/>
<protein>
    <recommendedName>
        <fullName evidence="3">TIGR02444 family protein</fullName>
    </recommendedName>
</protein>
<evidence type="ECO:0008006" key="3">
    <source>
        <dbReference type="Google" id="ProtNLM"/>
    </source>
</evidence>
<dbReference type="RefSeq" id="WP_301418501.1">
    <property type="nucleotide sequence ID" value="NZ_CP098023.1"/>
</dbReference>
<name>A0ABY9EED7_9GAMM</name>
<reference evidence="1 2" key="1">
    <citation type="submission" date="2022-05" db="EMBL/GenBank/DDBJ databases">
        <title>Microbulbifer sp. nov., isolated from sponge.</title>
        <authorList>
            <person name="Gao L."/>
        </authorList>
    </citation>
    <scope>NUCLEOTIDE SEQUENCE [LARGE SCALE GENOMIC DNA]</scope>
    <source>
        <strain evidence="1 2">MI-G</strain>
    </source>
</reference>
<dbReference type="EMBL" id="CP098023">
    <property type="protein sequence ID" value="WKD51330.1"/>
    <property type="molecule type" value="Genomic_DNA"/>
</dbReference>
<evidence type="ECO:0000313" key="1">
    <source>
        <dbReference type="EMBL" id="WKD51330.1"/>
    </source>
</evidence>
<dbReference type="Pfam" id="PF20227">
    <property type="entry name" value="DUF6586"/>
    <property type="match status" value="1"/>
</dbReference>
<evidence type="ECO:0000313" key="2">
    <source>
        <dbReference type="Proteomes" id="UP001321520"/>
    </source>
</evidence>
<gene>
    <name evidence="1" type="ORF">M8T91_07900</name>
</gene>
<accession>A0ABY9EED7</accession>
<keyword evidence="2" id="KW-1185">Reference proteome</keyword>
<sequence>MTNLYTGLVVSALRKCQLLLQLSGESALQNRALQEAALFQLWKAYKAYLAELANELQLGFEPESLQVVLDSLKSRGVVSSEARELSLLYADPDSWLSKLLQCWRKLQQYAPTPTMESARKGANLIPLCSMASPTSGALSAEILLKWHGALSELVRRQRASLEEC</sequence>
<organism evidence="1 2">
    <name type="scientific">Microbulbifer spongiae</name>
    <dbReference type="NCBI Taxonomy" id="2944933"/>
    <lineage>
        <taxon>Bacteria</taxon>
        <taxon>Pseudomonadati</taxon>
        <taxon>Pseudomonadota</taxon>
        <taxon>Gammaproteobacteria</taxon>
        <taxon>Cellvibrionales</taxon>
        <taxon>Microbulbiferaceae</taxon>
        <taxon>Microbulbifer</taxon>
    </lineage>
</organism>